<dbReference type="OrthoDB" id="45654at2157"/>
<organism evidence="3 4">
    <name type="scientific">Halocalculus aciditolerans</name>
    <dbReference type="NCBI Taxonomy" id="1383812"/>
    <lineage>
        <taxon>Archaea</taxon>
        <taxon>Methanobacteriati</taxon>
        <taxon>Methanobacteriota</taxon>
        <taxon>Stenosarchaea group</taxon>
        <taxon>Halobacteria</taxon>
        <taxon>Halobacteriales</taxon>
        <taxon>Halobacteriaceae</taxon>
        <taxon>Halocalculus</taxon>
    </lineage>
</organism>
<proteinExistence type="predicted"/>
<dbReference type="CDD" id="cd00350">
    <property type="entry name" value="rubredoxin_like"/>
    <property type="match status" value="1"/>
</dbReference>
<accession>A0A830EZF1</accession>
<dbReference type="Pfam" id="PF23458">
    <property type="entry name" value="DUF7130"/>
    <property type="match status" value="1"/>
</dbReference>
<feature type="region of interest" description="Disordered" evidence="1">
    <location>
        <begin position="1"/>
        <end position="33"/>
    </location>
</feature>
<evidence type="ECO:0000256" key="1">
    <source>
        <dbReference type="SAM" id="MobiDB-lite"/>
    </source>
</evidence>
<reference evidence="3" key="1">
    <citation type="journal article" date="2014" name="Int. J. Syst. Evol. Microbiol.">
        <title>Complete genome sequence of Corynebacterium casei LMG S-19264T (=DSM 44701T), isolated from a smear-ripened cheese.</title>
        <authorList>
            <consortium name="US DOE Joint Genome Institute (JGI-PGF)"/>
            <person name="Walter F."/>
            <person name="Albersmeier A."/>
            <person name="Kalinowski J."/>
            <person name="Ruckert C."/>
        </authorList>
    </citation>
    <scope>NUCLEOTIDE SEQUENCE</scope>
    <source>
        <strain evidence="3">JCM 19596</strain>
    </source>
</reference>
<keyword evidence="4" id="KW-1185">Reference proteome</keyword>
<evidence type="ECO:0000313" key="4">
    <source>
        <dbReference type="Proteomes" id="UP000607197"/>
    </source>
</evidence>
<dbReference type="AlphaFoldDB" id="A0A830EZF1"/>
<dbReference type="Proteomes" id="UP000607197">
    <property type="component" value="Unassembled WGS sequence"/>
</dbReference>
<protein>
    <recommendedName>
        <fullName evidence="2">DUF7130 domain-containing protein</fullName>
    </recommendedName>
</protein>
<dbReference type="SUPFAM" id="SSF57802">
    <property type="entry name" value="Rubredoxin-like"/>
    <property type="match status" value="1"/>
</dbReference>
<name>A0A830EZF1_9EURY</name>
<evidence type="ECO:0000313" key="3">
    <source>
        <dbReference type="EMBL" id="GGL47395.1"/>
    </source>
</evidence>
<evidence type="ECO:0000259" key="2">
    <source>
        <dbReference type="Pfam" id="PF23458"/>
    </source>
</evidence>
<dbReference type="RefSeq" id="WP_188974954.1">
    <property type="nucleotide sequence ID" value="NZ_BMPG01000001.1"/>
</dbReference>
<sequence length="95" mass="10516">MAEDSQIGLGQPVYDDDGNELGTVRGFNEDGFTVTSRTDAGQYSVEHEHTPHDLGEAELMWRCDDCGEMGDIDDLPDTCPNCGAPTEAIYWWTED</sequence>
<gene>
    <name evidence="3" type="ORF">GCM10009039_02090</name>
</gene>
<comment type="caution">
    <text evidence="3">The sequence shown here is derived from an EMBL/GenBank/DDBJ whole genome shotgun (WGS) entry which is preliminary data.</text>
</comment>
<feature type="domain" description="DUF7130" evidence="2">
    <location>
        <begin position="9"/>
        <end position="95"/>
    </location>
</feature>
<dbReference type="InterPro" id="IPR055554">
    <property type="entry name" value="DUF7130"/>
</dbReference>
<dbReference type="EMBL" id="BMPG01000001">
    <property type="protein sequence ID" value="GGL47395.1"/>
    <property type="molecule type" value="Genomic_DNA"/>
</dbReference>
<dbReference type="Gene3D" id="2.20.28.10">
    <property type="match status" value="1"/>
</dbReference>
<reference evidence="3" key="2">
    <citation type="submission" date="2020-09" db="EMBL/GenBank/DDBJ databases">
        <authorList>
            <person name="Sun Q."/>
            <person name="Ohkuma M."/>
        </authorList>
    </citation>
    <scope>NUCLEOTIDE SEQUENCE</scope>
    <source>
        <strain evidence="3">JCM 19596</strain>
    </source>
</reference>